<evidence type="ECO:0000313" key="2">
    <source>
        <dbReference type="EMBL" id="PGH31059.1"/>
    </source>
</evidence>
<dbReference type="AlphaFoldDB" id="A0A2B7ZCX2"/>
<dbReference type="Gene3D" id="3.40.220.10">
    <property type="entry name" value="Leucine Aminopeptidase, subunit E, domain 1"/>
    <property type="match status" value="1"/>
</dbReference>
<dbReference type="EMBL" id="PDND01000143">
    <property type="protein sequence ID" value="PGH31059.1"/>
    <property type="molecule type" value="Genomic_DNA"/>
</dbReference>
<dbReference type="PANTHER" id="PTHR12521">
    <property type="entry name" value="PROTEIN C6ORF130"/>
    <property type="match status" value="1"/>
</dbReference>
<proteinExistence type="predicted"/>
<feature type="region of interest" description="Disordered" evidence="1">
    <location>
        <begin position="118"/>
        <end position="139"/>
    </location>
</feature>
<keyword evidence="3" id="KW-1185">Reference proteome</keyword>
<dbReference type="InterPro" id="IPR043472">
    <property type="entry name" value="Macro_dom-like"/>
</dbReference>
<name>A0A2B7ZCX2_9EURO</name>
<dbReference type="GO" id="GO:0140291">
    <property type="term" value="P:peptidyl-glutamate ADP-deribosylation"/>
    <property type="evidence" value="ECO:0007669"/>
    <property type="project" value="TreeGrafter"/>
</dbReference>
<reference evidence="2 3" key="1">
    <citation type="submission" date="2017-10" db="EMBL/GenBank/DDBJ databases">
        <title>Comparative genomics in systemic dimorphic fungi from Ajellomycetaceae.</title>
        <authorList>
            <person name="Munoz J.F."/>
            <person name="Mcewen J.G."/>
            <person name="Clay O.K."/>
            <person name="Cuomo C.A."/>
        </authorList>
    </citation>
    <scope>NUCLEOTIDE SEQUENCE [LARGE SCALE GENOMIC DNA]</scope>
    <source>
        <strain evidence="2 3">UAMH4076</strain>
    </source>
</reference>
<evidence type="ECO:0000313" key="3">
    <source>
        <dbReference type="Proteomes" id="UP000226031"/>
    </source>
</evidence>
<organism evidence="2 3">
    <name type="scientific">[Emmonsia] crescens</name>
    <dbReference type="NCBI Taxonomy" id="73230"/>
    <lineage>
        <taxon>Eukaryota</taxon>
        <taxon>Fungi</taxon>
        <taxon>Dikarya</taxon>
        <taxon>Ascomycota</taxon>
        <taxon>Pezizomycotina</taxon>
        <taxon>Eurotiomycetes</taxon>
        <taxon>Eurotiomycetidae</taxon>
        <taxon>Onygenales</taxon>
        <taxon>Ajellomycetaceae</taxon>
        <taxon>Emergomyces</taxon>
    </lineage>
</organism>
<dbReference type="Proteomes" id="UP000226031">
    <property type="component" value="Unassembled WGS sequence"/>
</dbReference>
<sequence length="250" mass="27406">MSIITEIQGDLFDAPEGAALIHACNCQCSWGKGIAQVFRQKYPAAYQIFRAHCQQYLSDPQTQTQTQTIPFSGIDRIRQQPRALKLPEGTALIIPPQPADYQPQSQSQLGLAGEALQLPTTASRGPGRGRGRGALNSSSRRRPAALLRLAGRKHWIICLFTSWHYGPRNRSPPDIILENTMLALADLKRQIAASATGPTAGEVEQPGELWGCRFNAGLFGVPWERTREVLEEAGLVMTIVRPVGESVGRN</sequence>
<dbReference type="VEuPathDB" id="FungiDB:EMCG_00561"/>
<protein>
    <submittedName>
        <fullName evidence="2">ADP-ribose 1''-phosphate phosphatase</fullName>
    </submittedName>
</protein>
<evidence type="ECO:0000256" key="1">
    <source>
        <dbReference type="SAM" id="MobiDB-lite"/>
    </source>
</evidence>
<dbReference type="SUPFAM" id="SSF52949">
    <property type="entry name" value="Macro domain-like"/>
    <property type="match status" value="1"/>
</dbReference>
<dbReference type="PANTHER" id="PTHR12521:SF0">
    <property type="entry name" value="ADP-RIBOSE GLYCOHYDROLASE OARD1"/>
    <property type="match status" value="1"/>
</dbReference>
<gene>
    <name evidence="2" type="ORF">GX50_06167</name>
</gene>
<accession>A0A2B7ZCX2</accession>
<comment type="caution">
    <text evidence="2">The sequence shown here is derived from an EMBL/GenBank/DDBJ whole genome shotgun (WGS) entry which is preliminary data.</text>
</comment>
<dbReference type="InterPro" id="IPR050892">
    <property type="entry name" value="ADP-ribose_metab_enzymes"/>
</dbReference>
<dbReference type="STRING" id="73230.A0A2B7ZCX2"/>